<evidence type="ECO:0000313" key="2">
    <source>
        <dbReference type="EMBL" id="KAG0548663.1"/>
    </source>
</evidence>
<feature type="compositionally biased region" description="Low complexity" evidence="1">
    <location>
        <begin position="77"/>
        <end position="108"/>
    </location>
</feature>
<reference evidence="2" key="2">
    <citation type="submission" date="2020-10" db="EMBL/GenBank/DDBJ databases">
        <authorList>
            <person name="Cooper E.A."/>
            <person name="Brenton Z.W."/>
            <person name="Flinn B.S."/>
            <person name="Jenkins J."/>
            <person name="Shu S."/>
            <person name="Flowers D."/>
            <person name="Luo F."/>
            <person name="Wang Y."/>
            <person name="Xia P."/>
            <person name="Barry K."/>
            <person name="Daum C."/>
            <person name="Lipzen A."/>
            <person name="Yoshinaga Y."/>
            <person name="Schmutz J."/>
            <person name="Saski C."/>
            <person name="Vermerris W."/>
            <person name="Kresovich S."/>
        </authorList>
    </citation>
    <scope>NUCLEOTIDE SEQUENCE</scope>
</reference>
<gene>
    <name evidence="2" type="ORF">BDA96_01G186200</name>
</gene>
<sequence>MESWSPRWTRETPTPPPPPLQCPCTLTLCCRFRISTARRRSWRCGRWRRWPPRSRPRSGACGRPSNAWPPAPRRRSPSAGRISTRTSPPSSTPLPSATASSGNSKSLSLPQRLPLLRPQCPCCPSPPPATSARCGSLKNHGLPLFFPSSWRFRPLAAMSTSFGPS</sequence>
<name>A0A921RYB5_SORBI</name>
<accession>A0A921RYB5</accession>
<proteinExistence type="predicted"/>
<comment type="caution">
    <text evidence="2">The sequence shown here is derived from an EMBL/GenBank/DDBJ whole genome shotgun (WGS) entry which is preliminary data.</text>
</comment>
<dbReference type="AlphaFoldDB" id="A0A921RYB5"/>
<feature type="region of interest" description="Disordered" evidence="1">
    <location>
        <begin position="52"/>
        <end position="108"/>
    </location>
</feature>
<dbReference type="EMBL" id="CM027680">
    <property type="protein sequence ID" value="KAG0548663.1"/>
    <property type="molecule type" value="Genomic_DNA"/>
</dbReference>
<evidence type="ECO:0000313" key="3">
    <source>
        <dbReference type="Proteomes" id="UP000807115"/>
    </source>
</evidence>
<dbReference type="Proteomes" id="UP000807115">
    <property type="component" value="Chromosome 1"/>
</dbReference>
<organism evidence="2 3">
    <name type="scientific">Sorghum bicolor</name>
    <name type="common">Sorghum</name>
    <name type="synonym">Sorghum vulgare</name>
    <dbReference type="NCBI Taxonomy" id="4558"/>
    <lineage>
        <taxon>Eukaryota</taxon>
        <taxon>Viridiplantae</taxon>
        <taxon>Streptophyta</taxon>
        <taxon>Embryophyta</taxon>
        <taxon>Tracheophyta</taxon>
        <taxon>Spermatophyta</taxon>
        <taxon>Magnoliopsida</taxon>
        <taxon>Liliopsida</taxon>
        <taxon>Poales</taxon>
        <taxon>Poaceae</taxon>
        <taxon>PACMAD clade</taxon>
        <taxon>Panicoideae</taxon>
        <taxon>Andropogonodae</taxon>
        <taxon>Andropogoneae</taxon>
        <taxon>Sorghinae</taxon>
        <taxon>Sorghum</taxon>
    </lineage>
</organism>
<evidence type="ECO:0000256" key="1">
    <source>
        <dbReference type="SAM" id="MobiDB-lite"/>
    </source>
</evidence>
<reference evidence="2" key="1">
    <citation type="journal article" date="2019" name="BMC Genomics">
        <title>A new reference genome for Sorghum bicolor reveals high levels of sequence similarity between sweet and grain genotypes: implications for the genetics of sugar metabolism.</title>
        <authorList>
            <person name="Cooper E.A."/>
            <person name="Brenton Z.W."/>
            <person name="Flinn B.S."/>
            <person name="Jenkins J."/>
            <person name="Shu S."/>
            <person name="Flowers D."/>
            <person name="Luo F."/>
            <person name="Wang Y."/>
            <person name="Xia P."/>
            <person name="Barry K."/>
            <person name="Daum C."/>
            <person name="Lipzen A."/>
            <person name="Yoshinaga Y."/>
            <person name="Schmutz J."/>
            <person name="Saski C."/>
            <person name="Vermerris W."/>
            <person name="Kresovich S."/>
        </authorList>
    </citation>
    <scope>NUCLEOTIDE SEQUENCE</scope>
</reference>
<protein>
    <submittedName>
        <fullName evidence="2">Uncharacterized protein</fullName>
    </submittedName>
</protein>